<dbReference type="Proteomes" id="UP000268829">
    <property type="component" value="Unassembled WGS sequence"/>
</dbReference>
<reference evidence="1 2" key="1">
    <citation type="submission" date="2018-10" db="EMBL/GenBank/DDBJ databases">
        <title>Phylogenomics of Brevibacillus.</title>
        <authorList>
            <person name="Dunlap C."/>
        </authorList>
    </citation>
    <scope>NUCLEOTIDE SEQUENCE [LARGE SCALE GENOMIC DNA]</scope>
    <source>
        <strain evidence="1 2">DSM 100115</strain>
    </source>
</reference>
<dbReference type="Gene3D" id="3.40.50.150">
    <property type="entry name" value="Vaccinia Virus protein VP39"/>
    <property type="match status" value="1"/>
</dbReference>
<dbReference type="SUPFAM" id="SSF53335">
    <property type="entry name" value="S-adenosyl-L-methionine-dependent methyltransferases"/>
    <property type="match status" value="1"/>
</dbReference>
<dbReference type="AlphaFoldDB" id="A0A3M8B8T2"/>
<gene>
    <name evidence="1" type="ORF">EDM57_04445</name>
</gene>
<dbReference type="GO" id="GO:0008168">
    <property type="term" value="F:methyltransferase activity"/>
    <property type="evidence" value="ECO:0007669"/>
    <property type="project" value="InterPro"/>
</dbReference>
<keyword evidence="2" id="KW-1185">Reference proteome</keyword>
<evidence type="ECO:0000313" key="2">
    <source>
        <dbReference type="Proteomes" id="UP000268829"/>
    </source>
</evidence>
<evidence type="ECO:0008006" key="3">
    <source>
        <dbReference type="Google" id="ProtNLM"/>
    </source>
</evidence>
<dbReference type="PROSITE" id="PS00092">
    <property type="entry name" value="N6_MTASE"/>
    <property type="match status" value="1"/>
</dbReference>
<evidence type="ECO:0000313" key="1">
    <source>
        <dbReference type="EMBL" id="RNB59397.1"/>
    </source>
</evidence>
<sequence>MSAKNRGAKTKPFDFYPTPIDVVDKLLIKHKIQDGTILEPCAGNGVIIKSLRNYGYTNKIIANEIRKEEESNLIHSGADEITYDDFLLKYEVDKSVKTVITNPPFTYAKEFLEQCFKLYPNAEIIMLLRLAFLESKKRYEFWQQHPVSKLYVLSERPSFTGEGTDATAYAWFVWNEDYSMIEVV</sequence>
<dbReference type="InterPro" id="IPR002052">
    <property type="entry name" value="DNA_methylase_N6_adenine_CS"/>
</dbReference>
<organism evidence="1 2">
    <name type="scientific">Brevibacillus gelatini</name>
    <dbReference type="NCBI Taxonomy" id="1655277"/>
    <lineage>
        <taxon>Bacteria</taxon>
        <taxon>Bacillati</taxon>
        <taxon>Bacillota</taxon>
        <taxon>Bacilli</taxon>
        <taxon>Bacillales</taxon>
        <taxon>Paenibacillaceae</taxon>
        <taxon>Brevibacillus</taxon>
    </lineage>
</organism>
<protein>
    <recommendedName>
        <fullName evidence="3">DNA methyltransferase</fullName>
    </recommendedName>
</protein>
<dbReference type="OrthoDB" id="270332at2"/>
<comment type="caution">
    <text evidence="1">The sequence shown here is derived from an EMBL/GenBank/DDBJ whole genome shotgun (WGS) entry which is preliminary data.</text>
</comment>
<name>A0A3M8B8T2_9BACL</name>
<dbReference type="GO" id="GO:0032259">
    <property type="term" value="P:methylation"/>
    <property type="evidence" value="ECO:0007669"/>
    <property type="project" value="InterPro"/>
</dbReference>
<dbReference type="RefSeq" id="WP_122903564.1">
    <property type="nucleotide sequence ID" value="NZ_RHHS01000013.1"/>
</dbReference>
<dbReference type="EMBL" id="RHHS01000013">
    <property type="protein sequence ID" value="RNB59397.1"/>
    <property type="molecule type" value="Genomic_DNA"/>
</dbReference>
<accession>A0A3M8B8T2</accession>
<dbReference type="InterPro" id="IPR029063">
    <property type="entry name" value="SAM-dependent_MTases_sf"/>
</dbReference>
<dbReference type="GO" id="GO:0003676">
    <property type="term" value="F:nucleic acid binding"/>
    <property type="evidence" value="ECO:0007669"/>
    <property type="project" value="InterPro"/>
</dbReference>
<proteinExistence type="predicted"/>